<evidence type="ECO:0000313" key="1">
    <source>
        <dbReference type="EMBL" id="KAF7512523.1"/>
    </source>
</evidence>
<proteinExistence type="predicted"/>
<dbReference type="AlphaFoldDB" id="A0A8H7ANV8"/>
<organism evidence="1 2">
    <name type="scientific">Endocarpon pusillum</name>
    <dbReference type="NCBI Taxonomy" id="364733"/>
    <lineage>
        <taxon>Eukaryota</taxon>
        <taxon>Fungi</taxon>
        <taxon>Dikarya</taxon>
        <taxon>Ascomycota</taxon>
        <taxon>Pezizomycotina</taxon>
        <taxon>Eurotiomycetes</taxon>
        <taxon>Chaetothyriomycetidae</taxon>
        <taxon>Verrucariales</taxon>
        <taxon>Verrucariaceae</taxon>
        <taxon>Endocarpon</taxon>
    </lineage>
</organism>
<dbReference type="Proteomes" id="UP000606974">
    <property type="component" value="Unassembled WGS sequence"/>
</dbReference>
<gene>
    <name evidence="1" type="ORF">GJ744_001458</name>
</gene>
<evidence type="ECO:0000313" key="2">
    <source>
        <dbReference type="Proteomes" id="UP000606974"/>
    </source>
</evidence>
<name>A0A8H7ANV8_9EURO</name>
<dbReference type="EMBL" id="JAACFV010000012">
    <property type="protein sequence ID" value="KAF7512523.1"/>
    <property type="molecule type" value="Genomic_DNA"/>
</dbReference>
<comment type="caution">
    <text evidence="1">The sequence shown here is derived from an EMBL/GenBank/DDBJ whole genome shotgun (WGS) entry which is preliminary data.</text>
</comment>
<sequence>MEKVVGEIWLGGFGRKGIKDGFGGAGGGAVFYFTCPLNADNPTLHEPDQPLSPSIALPVFGQ</sequence>
<accession>A0A8H7ANV8</accession>
<reference evidence="1" key="1">
    <citation type="submission" date="2020-02" db="EMBL/GenBank/DDBJ databases">
        <authorList>
            <person name="Palmer J.M."/>
        </authorList>
    </citation>
    <scope>NUCLEOTIDE SEQUENCE</scope>
    <source>
        <strain evidence="1">EPUS1.4</strain>
        <tissue evidence="1">Thallus</tissue>
    </source>
</reference>
<protein>
    <submittedName>
        <fullName evidence="1">Uncharacterized protein</fullName>
    </submittedName>
</protein>
<keyword evidence="2" id="KW-1185">Reference proteome</keyword>